<dbReference type="InterPro" id="IPR051347">
    <property type="entry name" value="Circadian_clock_KaiC-rel"/>
</dbReference>
<dbReference type="PRINTS" id="PR01874">
    <property type="entry name" value="DNAREPAIRADA"/>
</dbReference>
<dbReference type="Pfam" id="PF06745">
    <property type="entry name" value="ATPase"/>
    <property type="match status" value="2"/>
</dbReference>
<evidence type="ECO:0000256" key="5">
    <source>
        <dbReference type="ARBA" id="ARBA00022777"/>
    </source>
</evidence>
<protein>
    <recommendedName>
        <fullName evidence="1">non-specific serine/threonine protein kinase</fullName>
        <ecNumber evidence="1">2.7.11.1</ecNumber>
    </recommendedName>
</protein>
<dbReference type="GO" id="GO:0004674">
    <property type="term" value="F:protein serine/threonine kinase activity"/>
    <property type="evidence" value="ECO:0007669"/>
    <property type="project" value="UniProtKB-EC"/>
</dbReference>
<keyword evidence="10" id="KW-1185">Reference proteome</keyword>
<dbReference type="PANTHER" id="PTHR42926:SF1">
    <property type="entry name" value="CIRCADIAN CLOCK OSCILLATOR PROTEIN KAIC 1"/>
    <property type="match status" value="1"/>
</dbReference>
<dbReference type="Gene3D" id="3.40.50.300">
    <property type="entry name" value="P-loop containing nucleotide triphosphate hydrolases"/>
    <property type="match status" value="2"/>
</dbReference>
<organism evidence="9 10">
    <name type="scientific">Amorphus orientalis</name>
    <dbReference type="NCBI Taxonomy" id="649198"/>
    <lineage>
        <taxon>Bacteria</taxon>
        <taxon>Pseudomonadati</taxon>
        <taxon>Pseudomonadota</taxon>
        <taxon>Alphaproteobacteria</taxon>
        <taxon>Hyphomicrobiales</taxon>
        <taxon>Amorphaceae</taxon>
        <taxon>Amorphus</taxon>
    </lineage>
</organism>
<sequence length="540" mass="58728">MNGDIMQGKAATGMVGVDEILGGGLPRGRPTLVAGDAGAGKTIFCLQTLQHGAVSCGEPGLYLSLEEQSGELKRTVDAFDWGGASDDLHFHDALIDMDFETMGGFDLTGLIGILEHLCERHGIRRVVIDGIDTLLDRIEASAGAERELGRLLQWARRSDAVVLLTAKLKSRNGRFEDIYESMFFGADCALRLERRQTGRMSQRTLWVAKYRGSGHGENAYPFVISEKGITSLYLGPGMIPQPRGAREPVSTGVSGLDEMLKGGFPAGSVSLYTGAPGTAKTTLTGAFIEAACERGDRALLILFDEFGEHVVRHLNSVGIDLQPHIDSGLLRVEYVIGGSAGVDHHAASIRARIDEHRPDVIAIDPLSSLTKAFESDMAWPAVEYVLHAVRMSGATAVLTSLTEGGQDESSTAHVSTIADNWIHVAYGIRGAERNRVLTIVKARGVAHRNDVREMLLSDEGVVLADVYPIEGGMLTGSTRVARMRADLEHEQESRERGAESARRQAETRRGLLDELQRLQEELRRLDADTRKNGDEGRKLR</sequence>
<keyword evidence="2" id="KW-0597">Phosphoprotein</keyword>
<gene>
    <name evidence="9" type="ORF">J2S73_001005</name>
</gene>
<dbReference type="InterPro" id="IPR030665">
    <property type="entry name" value="KaiC"/>
</dbReference>
<keyword evidence="6" id="KW-0378">Hydrolase</keyword>
<accession>A0AAE3VMB1</accession>
<dbReference type="InterPro" id="IPR027417">
    <property type="entry name" value="P-loop_NTPase"/>
</dbReference>
<dbReference type="RefSeq" id="WP_306884349.1">
    <property type="nucleotide sequence ID" value="NZ_JAUSUL010000001.1"/>
</dbReference>
<evidence type="ECO:0000313" key="9">
    <source>
        <dbReference type="EMBL" id="MDQ0314568.1"/>
    </source>
</evidence>
<keyword evidence="3" id="KW-0808">Transferase</keyword>
<dbReference type="PROSITE" id="PS51146">
    <property type="entry name" value="KAIC"/>
    <property type="match status" value="2"/>
</dbReference>
<evidence type="ECO:0000256" key="7">
    <source>
        <dbReference type="SAM" id="MobiDB-lite"/>
    </source>
</evidence>
<dbReference type="PIRSF" id="PIRSF039117">
    <property type="entry name" value="KaiC"/>
    <property type="match status" value="1"/>
</dbReference>
<dbReference type="InterPro" id="IPR010624">
    <property type="entry name" value="KaiC_dom"/>
</dbReference>
<feature type="region of interest" description="Disordered" evidence="7">
    <location>
        <begin position="486"/>
        <end position="510"/>
    </location>
</feature>
<evidence type="ECO:0000259" key="8">
    <source>
        <dbReference type="PROSITE" id="PS51146"/>
    </source>
</evidence>
<dbReference type="AlphaFoldDB" id="A0AAE3VMB1"/>
<evidence type="ECO:0000256" key="3">
    <source>
        <dbReference type="ARBA" id="ARBA00022679"/>
    </source>
</evidence>
<evidence type="ECO:0000256" key="4">
    <source>
        <dbReference type="ARBA" id="ARBA00022737"/>
    </source>
</evidence>
<dbReference type="PANTHER" id="PTHR42926">
    <property type="match status" value="1"/>
</dbReference>
<evidence type="ECO:0000256" key="6">
    <source>
        <dbReference type="ARBA" id="ARBA00022801"/>
    </source>
</evidence>
<dbReference type="EMBL" id="JAUSUL010000001">
    <property type="protein sequence ID" value="MDQ0314568.1"/>
    <property type="molecule type" value="Genomic_DNA"/>
</dbReference>
<dbReference type="EC" id="2.7.11.1" evidence="1"/>
<dbReference type="InterPro" id="IPR014774">
    <property type="entry name" value="KaiC-like_dom"/>
</dbReference>
<name>A0AAE3VMB1_9HYPH</name>
<feature type="domain" description="KaiC" evidence="8">
    <location>
        <begin position="247"/>
        <end position="477"/>
    </location>
</feature>
<proteinExistence type="predicted"/>
<comment type="caution">
    <text evidence="9">The sequence shown here is derived from an EMBL/GenBank/DDBJ whole genome shotgun (WGS) entry which is preliminary data.</text>
</comment>
<dbReference type="GO" id="GO:0005524">
    <property type="term" value="F:ATP binding"/>
    <property type="evidence" value="ECO:0007669"/>
    <property type="project" value="InterPro"/>
</dbReference>
<reference evidence="9" key="1">
    <citation type="submission" date="2023-07" db="EMBL/GenBank/DDBJ databases">
        <title>Genomic Encyclopedia of Type Strains, Phase IV (KMG-IV): sequencing the most valuable type-strain genomes for metagenomic binning, comparative biology and taxonomic classification.</title>
        <authorList>
            <person name="Goeker M."/>
        </authorList>
    </citation>
    <scope>NUCLEOTIDE SEQUENCE</scope>
    <source>
        <strain evidence="9">DSM 21202</strain>
    </source>
</reference>
<keyword evidence="5" id="KW-0418">Kinase</keyword>
<feature type="domain" description="KaiC" evidence="8">
    <location>
        <begin position="8"/>
        <end position="246"/>
    </location>
</feature>
<dbReference type="SUPFAM" id="SSF52540">
    <property type="entry name" value="P-loop containing nucleoside triphosphate hydrolases"/>
    <property type="match status" value="2"/>
</dbReference>
<evidence type="ECO:0000256" key="1">
    <source>
        <dbReference type="ARBA" id="ARBA00012513"/>
    </source>
</evidence>
<dbReference type="GO" id="GO:0016787">
    <property type="term" value="F:hydrolase activity"/>
    <property type="evidence" value="ECO:0007669"/>
    <property type="project" value="UniProtKB-KW"/>
</dbReference>
<dbReference type="Proteomes" id="UP001229244">
    <property type="component" value="Unassembled WGS sequence"/>
</dbReference>
<evidence type="ECO:0000313" key="10">
    <source>
        <dbReference type="Proteomes" id="UP001229244"/>
    </source>
</evidence>
<keyword evidence="4" id="KW-0677">Repeat</keyword>
<evidence type="ECO:0000256" key="2">
    <source>
        <dbReference type="ARBA" id="ARBA00022553"/>
    </source>
</evidence>